<gene>
    <name evidence="1" type="primary">jg16901</name>
    <name evidence="1" type="ORF">PAEG_LOCUS26825</name>
</gene>
<dbReference type="AlphaFoldDB" id="A0A8S4SH57"/>
<accession>A0A8S4SH57</accession>
<organism evidence="1 2">
    <name type="scientific">Pararge aegeria aegeria</name>
    <dbReference type="NCBI Taxonomy" id="348720"/>
    <lineage>
        <taxon>Eukaryota</taxon>
        <taxon>Metazoa</taxon>
        <taxon>Ecdysozoa</taxon>
        <taxon>Arthropoda</taxon>
        <taxon>Hexapoda</taxon>
        <taxon>Insecta</taxon>
        <taxon>Pterygota</taxon>
        <taxon>Neoptera</taxon>
        <taxon>Endopterygota</taxon>
        <taxon>Lepidoptera</taxon>
        <taxon>Glossata</taxon>
        <taxon>Ditrysia</taxon>
        <taxon>Papilionoidea</taxon>
        <taxon>Nymphalidae</taxon>
        <taxon>Satyrinae</taxon>
        <taxon>Satyrini</taxon>
        <taxon>Parargina</taxon>
        <taxon>Pararge</taxon>
    </lineage>
</organism>
<keyword evidence="2" id="KW-1185">Reference proteome</keyword>
<sequence length="123" mass="13487">MPILKIGLTPTVDFFDFIPSARLFHNLCIPCMPLVLPVCQPHKNANVYGVSLFCGRMVPEEPDYEVCEHTRQCISCKKPPGMQHYVGAASCVVSPIVSDDSSGATIHRVLGSVCYLAEPSHKQ</sequence>
<protein>
    <submittedName>
        <fullName evidence="1">Jg16901 protein</fullName>
    </submittedName>
</protein>
<dbReference type="EMBL" id="CAKXAJ010026436">
    <property type="protein sequence ID" value="CAH2268471.1"/>
    <property type="molecule type" value="Genomic_DNA"/>
</dbReference>
<comment type="caution">
    <text evidence="1">The sequence shown here is derived from an EMBL/GenBank/DDBJ whole genome shotgun (WGS) entry which is preliminary data.</text>
</comment>
<name>A0A8S4SH57_9NEOP</name>
<dbReference type="Proteomes" id="UP000838756">
    <property type="component" value="Unassembled WGS sequence"/>
</dbReference>
<reference evidence="1" key="1">
    <citation type="submission" date="2022-03" db="EMBL/GenBank/DDBJ databases">
        <authorList>
            <person name="Lindestad O."/>
        </authorList>
    </citation>
    <scope>NUCLEOTIDE SEQUENCE</scope>
</reference>
<evidence type="ECO:0000313" key="2">
    <source>
        <dbReference type="Proteomes" id="UP000838756"/>
    </source>
</evidence>
<evidence type="ECO:0000313" key="1">
    <source>
        <dbReference type="EMBL" id="CAH2268471.1"/>
    </source>
</evidence>
<proteinExistence type="predicted"/>